<reference evidence="6" key="1">
    <citation type="journal article" date="2019" name="Int. J. Syst. Evol. Microbiol.">
        <title>The Global Catalogue of Microorganisms (GCM) 10K type strain sequencing project: providing services to taxonomists for standard genome sequencing and annotation.</title>
        <authorList>
            <consortium name="The Broad Institute Genomics Platform"/>
            <consortium name="The Broad Institute Genome Sequencing Center for Infectious Disease"/>
            <person name="Wu L."/>
            <person name="Ma J."/>
        </authorList>
    </citation>
    <scope>NUCLEOTIDE SEQUENCE [LARGE SCALE GENOMIC DNA]</scope>
    <source>
        <strain evidence="6">TBRC 1276</strain>
    </source>
</reference>
<evidence type="ECO:0000256" key="1">
    <source>
        <dbReference type="ARBA" id="ARBA00023015"/>
    </source>
</evidence>
<keyword evidence="2" id="KW-0238">DNA-binding</keyword>
<dbReference type="InterPro" id="IPR036390">
    <property type="entry name" value="WH_DNA-bd_sf"/>
</dbReference>
<dbReference type="Pfam" id="PF07729">
    <property type="entry name" value="FCD"/>
    <property type="match status" value="1"/>
</dbReference>
<dbReference type="Proteomes" id="UP001595851">
    <property type="component" value="Unassembled WGS sequence"/>
</dbReference>
<dbReference type="RefSeq" id="WP_379526256.1">
    <property type="nucleotide sequence ID" value="NZ_JBHSBI010000001.1"/>
</dbReference>
<dbReference type="SMART" id="SM00895">
    <property type="entry name" value="FCD"/>
    <property type="match status" value="1"/>
</dbReference>
<gene>
    <name evidence="5" type="ORF">ACFOY2_02610</name>
</gene>
<evidence type="ECO:0000313" key="6">
    <source>
        <dbReference type="Proteomes" id="UP001595851"/>
    </source>
</evidence>
<dbReference type="InterPro" id="IPR000524">
    <property type="entry name" value="Tscrpt_reg_HTH_GntR"/>
</dbReference>
<dbReference type="SUPFAM" id="SSF48008">
    <property type="entry name" value="GntR ligand-binding domain-like"/>
    <property type="match status" value="1"/>
</dbReference>
<dbReference type="Gene3D" id="1.20.120.530">
    <property type="entry name" value="GntR ligand-binding domain-like"/>
    <property type="match status" value="1"/>
</dbReference>
<dbReference type="Pfam" id="PF00392">
    <property type="entry name" value="GntR"/>
    <property type="match status" value="1"/>
</dbReference>
<dbReference type="Gene3D" id="1.10.10.10">
    <property type="entry name" value="Winged helix-like DNA-binding domain superfamily/Winged helix DNA-binding domain"/>
    <property type="match status" value="1"/>
</dbReference>
<organism evidence="5 6">
    <name type="scientific">Nonomuraea purpurea</name>
    <dbReference type="NCBI Taxonomy" id="1849276"/>
    <lineage>
        <taxon>Bacteria</taxon>
        <taxon>Bacillati</taxon>
        <taxon>Actinomycetota</taxon>
        <taxon>Actinomycetes</taxon>
        <taxon>Streptosporangiales</taxon>
        <taxon>Streptosporangiaceae</taxon>
        <taxon>Nonomuraea</taxon>
    </lineage>
</organism>
<keyword evidence="1" id="KW-0805">Transcription regulation</keyword>
<dbReference type="InterPro" id="IPR036388">
    <property type="entry name" value="WH-like_DNA-bd_sf"/>
</dbReference>
<dbReference type="InterPro" id="IPR008920">
    <property type="entry name" value="TF_FadR/GntR_C"/>
</dbReference>
<name>A0ABV8FWI0_9ACTN</name>
<sequence>MSSDEAGRRPPTAQQFVLAELRRAITTGRLRPGAPIRQDALAEELQVSRVPLREALKTLEGEDLVTYKAHKGYCVARLSLDDLREVYRIRELLEEEAVRRAVAVLADADLDRLEAAQAEVERASAAGDVLAMATANRVFHMTLFECAGMPRLVRLIRTLWDSTDAYRSMYYGDSGNRERVVKEHRATLDALRRRAADEAVATLNVHRDHAVAALESVLGDGAPRRDRAGEPPVG</sequence>
<comment type="caution">
    <text evidence="5">The sequence shown here is derived from an EMBL/GenBank/DDBJ whole genome shotgun (WGS) entry which is preliminary data.</text>
</comment>
<keyword evidence="6" id="KW-1185">Reference proteome</keyword>
<dbReference type="PROSITE" id="PS50949">
    <property type="entry name" value="HTH_GNTR"/>
    <property type="match status" value="1"/>
</dbReference>
<protein>
    <submittedName>
        <fullName evidence="5">GntR family transcriptional regulator</fullName>
    </submittedName>
</protein>
<dbReference type="SUPFAM" id="SSF46785">
    <property type="entry name" value="Winged helix' DNA-binding domain"/>
    <property type="match status" value="1"/>
</dbReference>
<dbReference type="SMART" id="SM00345">
    <property type="entry name" value="HTH_GNTR"/>
    <property type="match status" value="1"/>
</dbReference>
<keyword evidence="3" id="KW-0804">Transcription</keyword>
<accession>A0ABV8FWI0</accession>
<dbReference type="InterPro" id="IPR011711">
    <property type="entry name" value="GntR_C"/>
</dbReference>
<evidence type="ECO:0000256" key="2">
    <source>
        <dbReference type="ARBA" id="ARBA00023125"/>
    </source>
</evidence>
<evidence type="ECO:0000259" key="4">
    <source>
        <dbReference type="PROSITE" id="PS50949"/>
    </source>
</evidence>
<dbReference type="PANTHER" id="PTHR43537:SF5">
    <property type="entry name" value="UXU OPERON TRANSCRIPTIONAL REGULATOR"/>
    <property type="match status" value="1"/>
</dbReference>
<proteinExistence type="predicted"/>
<evidence type="ECO:0000313" key="5">
    <source>
        <dbReference type="EMBL" id="MFC4006096.1"/>
    </source>
</evidence>
<feature type="domain" description="HTH gntR-type" evidence="4">
    <location>
        <begin position="11"/>
        <end position="78"/>
    </location>
</feature>
<dbReference type="PANTHER" id="PTHR43537">
    <property type="entry name" value="TRANSCRIPTIONAL REGULATOR, GNTR FAMILY"/>
    <property type="match status" value="1"/>
</dbReference>
<evidence type="ECO:0000256" key="3">
    <source>
        <dbReference type="ARBA" id="ARBA00023163"/>
    </source>
</evidence>
<dbReference type="EMBL" id="JBHSBI010000001">
    <property type="protein sequence ID" value="MFC4006096.1"/>
    <property type="molecule type" value="Genomic_DNA"/>
</dbReference>